<dbReference type="EMBL" id="WNWR01000045">
    <property type="protein sequence ID" value="KAE9992869.1"/>
    <property type="molecule type" value="Genomic_DNA"/>
</dbReference>
<keyword evidence="6" id="KW-1185">Reference proteome</keyword>
<dbReference type="EMBL" id="WNWS01000559">
    <property type="protein sequence ID" value="KAE9965833.1"/>
    <property type="molecule type" value="Genomic_DNA"/>
</dbReference>
<proteinExistence type="predicted"/>
<dbReference type="OrthoDB" id="5326588at2759"/>
<feature type="coiled-coil region" evidence="1">
    <location>
        <begin position="939"/>
        <end position="966"/>
    </location>
</feature>
<keyword evidence="1" id="KW-0175">Coiled coil</keyword>
<reference evidence="3 5" key="1">
    <citation type="submission" date="2018-12" db="EMBL/GenBank/DDBJ databases">
        <title>Venturia inaequalis Genome Resource.</title>
        <authorList>
            <person name="Lichtner F.J."/>
        </authorList>
    </citation>
    <scope>NUCLEOTIDE SEQUENCE [LARGE SCALE GENOMIC DNA]</scope>
    <source>
        <strain evidence="3 5">120213</strain>
        <strain evidence="4 6">DMI_063113</strain>
    </source>
</reference>
<dbReference type="Proteomes" id="UP000490939">
    <property type="component" value="Unassembled WGS sequence"/>
</dbReference>
<evidence type="ECO:0000313" key="4">
    <source>
        <dbReference type="EMBL" id="KAE9992869.1"/>
    </source>
</evidence>
<feature type="compositionally biased region" description="Basic residues" evidence="2">
    <location>
        <begin position="304"/>
        <end position="314"/>
    </location>
</feature>
<gene>
    <name evidence="4" type="ORF">EG327_007496</name>
    <name evidence="3" type="ORF">EG328_009338</name>
</gene>
<protein>
    <submittedName>
        <fullName evidence="3">Uncharacterized protein</fullName>
    </submittedName>
</protein>
<comment type="caution">
    <text evidence="3">The sequence shown here is derived from an EMBL/GenBank/DDBJ whole genome shotgun (WGS) entry which is preliminary data.</text>
</comment>
<evidence type="ECO:0000313" key="3">
    <source>
        <dbReference type="EMBL" id="KAE9965833.1"/>
    </source>
</evidence>
<dbReference type="Proteomes" id="UP000447873">
    <property type="component" value="Unassembled WGS sequence"/>
</dbReference>
<evidence type="ECO:0000313" key="6">
    <source>
        <dbReference type="Proteomes" id="UP000490939"/>
    </source>
</evidence>
<feature type="region of interest" description="Disordered" evidence="2">
    <location>
        <begin position="273"/>
        <end position="338"/>
    </location>
</feature>
<evidence type="ECO:0000256" key="1">
    <source>
        <dbReference type="SAM" id="Coils"/>
    </source>
</evidence>
<feature type="compositionally biased region" description="Polar residues" evidence="2">
    <location>
        <begin position="317"/>
        <end position="327"/>
    </location>
</feature>
<organism evidence="3 5">
    <name type="scientific">Venturia inaequalis</name>
    <name type="common">Apple scab fungus</name>
    <dbReference type="NCBI Taxonomy" id="5025"/>
    <lineage>
        <taxon>Eukaryota</taxon>
        <taxon>Fungi</taxon>
        <taxon>Dikarya</taxon>
        <taxon>Ascomycota</taxon>
        <taxon>Pezizomycotina</taxon>
        <taxon>Dothideomycetes</taxon>
        <taxon>Pleosporomycetidae</taxon>
        <taxon>Venturiales</taxon>
        <taxon>Venturiaceae</taxon>
        <taxon>Venturia</taxon>
    </lineage>
</organism>
<feature type="coiled-coil region" evidence="1">
    <location>
        <begin position="122"/>
        <end position="185"/>
    </location>
</feature>
<name>A0A8H3U9Y5_VENIN</name>
<accession>A0A8H3U9Y5</accession>
<evidence type="ECO:0000313" key="5">
    <source>
        <dbReference type="Proteomes" id="UP000447873"/>
    </source>
</evidence>
<sequence length="1458" mass="169543">MATAVCQARNVSDELPCKAVATANENKFCNFHSRQCYGLYRGYKLRNAELDALVANPPKYLTGKKTLASRDFADVEDESALREIHDHLFKRYNLLDRVIRARRLHHSRFFVLDLDYGHELYLNQLNQQKFTVIRALERLEKRTAEVLYKKQKWFKWVRQCQDDEEKQAENEKEKVKREAALFRRQWKQVEQRIRVLRAKEEQKRQDAYLDKAYEERMLELDDMEDSDWDPIEDFMDDKRGTYIDLIRHFLWSGPADTNLQEAGQRMAQISITGDVGEEQREERTENPSALEPSAIEDEKEGASKKKKKKNKKKATANVEQSGQSNSAALVKQAAENAKIPDKSKIETEEELRTRLSTPQLVVESNGPQVAGTIQNPIDLMGHAPALVKDEIDSLVSQIVEIKHLLFCRLLLTHATLLPIALRADSVDAFLADAEVSEADLRDLCLQMEQPDLQQVRDACADLTREDEHDDIEMYDEEEEEYTDLAGLKEIRMFDPRIKRRGAMPETWKPKREGDLGRPGGLPFRTNHALDEDGVMVDFGELDDKGEYSKKKMRVKICGRFIWNYASQSAMSRSGWLQFSIIAGACSLYDAIQLCRNWDEFFELNILTLFHYFPVSRWRTWSSDRLKQELLQQGFIPYHIMSHADSLTYYHQTGSRSQYSRQHHQRQARNYICAHMKRSDPVTRRFVQYLSMKSSCVCVLVRDGRDGRIVVKPPEEQLFLVREKSGRGRASKNEWTDVKVVGEDFFEEMDQKRTWHFGFKDYYDIYVWDTCPGDDFEILYRTVHETLLKARRATGPREMHLHLKPILSTLTRDKETARARDIRPGSGEESIYDDMTGPKTRFMFGKAFTVSKPEELTDQVDPAAAWALFYNEADALEDMILFPDESNLKVGEIETRISKFEREGPILSRFVNDLDVDEHLSDYDISDDSSSEGGFLVRPGDDQDLALKQLEDEADEDEDEWEDESEGTAELITRALANPNEIIREVQDEWSEEEGDENSMVLDVSEESRFGWNEGICRLMLQATIADMGGPSARTARIVTFRNSPAYAVLRKWHKENEIVNREEGQQDPHNTFMEWMERDRSKHFKEMFHACDIDPDSIMAYNESMNLVKSLEQHEMGSLKRAEYCFLTLDFLGVKPGIGSRRALRDVVRAYVMIAPFFPGLPDHSIASFLASKYGKRFQGSKLFEPSQRTQVPNQRSHTSNRYRPKDFWKEWKDIENDKKNKMALAYAYPQAWDKLARPILAKFYKEGLIQPRYTPANRETGAPGMVICNSEPGRGLDIYFDYTIIGSERFDQDRRMVHPDKYPDLLQQAKTFASKHTKARFALLRIWSSPYFWPLMLGHDNRDFTSFVDGQERCWEFKFVPKDMYCSEWSIHYSIHTMLEKFAKPLGYMGMEKTGNIAHRRDIILVMGTDEEDLMRRVVGTTFAVQGRPWLREVDLARSFINVDEAFLDNLDSWWFD</sequence>
<evidence type="ECO:0000256" key="2">
    <source>
        <dbReference type="SAM" id="MobiDB-lite"/>
    </source>
</evidence>